<organism evidence="2 3">
    <name type="scientific">Halobacillus campisalis</name>
    <dbReference type="NCBI Taxonomy" id="435909"/>
    <lineage>
        <taxon>Bacteria</taxon>
        <taxon>Bacillati</taxon>
        <taxon>Bacillota</taxon>
        <taxon>Bacilli</taxon>
        <taxon>Bacillales</taxon>
        <taxon>Bacillaceae</taxon>
        <taxon>Halobacillus</taxon>
    </lineage>
</organism>
<dbReference type="EMBL" id="JBHTBY010000011">
    <property type="protein sequence ID" value="MFC7321657.1"/>
    <property type="molecule type" value="Genomic_DNA"/>
</dbReference>
<sequence>MGVKTKVIAIGAVSGGGKTSVTKELKKELPSSNALFFDDYSFEGSPDDLVEWVQQGPDYNQWNVEPLLIDIQSLLTAKENPSYIILDYPFAYKNGILKSFIDLAVYIDTPLDIAMARRMIRDHKNSSASDIHNDASFYLEKGRQAYVEMINTIKPNSDLIIDGTLPLNKIVNVIVQELD</sequence>
<keyword evidence="3" id="KW-1185">Reference proteome</keyword>
<comment type="caution">
    <text evidence="2">The sequence shown here is derived from an EMBL/GenBank/DDBJ whole genome shotgun (WGS) entry which is preliminary data.</text>
</comment>
<dbReference type="InterPro" id="IPR027417">
    <property type="entry name" value="P-loop_NTPase"/>
</dbReference>
<dbReference type="Gene3D" id="3.40.50.300">
    <property type="entry name" value="P-loop containing nucleotide triphosphate hydrolases"/>
    <property type="match status" value="1"/>
</dbReference>
<dbReference type="RefSeq" id="WP_289216628.1">
    <property type="nucleotide sequence ID" value="NZ_JAPVRC010000007.1"/>
</dbReference>
<feature type="domain" description="Phosphoribulokinase/uridine kinase" evidence="1">
    <location>
        <begin position="95"/>
        <end position="162"/>
    </location>
</feature>
<accession>A0ABW2K7F2</accession>
<evidence type="ECO:0000259" key="1">
    <source>
        <dbReference type="Pfam" id="PF00485"/>
    </source>
</evidence>
<proteinExistence type="predicted"/>
<gene>
    <name evidence="2" type="ORF">ACFQMN_12295</name>
</gene>
<protein>
    <recommendedName>
        <fullName evidence="1">Phosphoribulokinase/uridine kinase domain-containing protein</fullName>
    </recommendedName>
</protein>
<dbReference type="SUPFAM" id="SSF52540">
    <property type="entry name" value="P-loop containing nucleoside triphosphate hydrolases"/>
    <property type="match status" value="1"/>
</dbReference>
<name>A0ABW2K7F2_9BACI</name>
<evidence type="ECO:0000313" key="2">
    <source>
        <dbReference type="EMBL" id="MFC7321657.1"/>
    </source>
</evidence>
<dbReference type="NCBIfam" id="NF006085">
    <property type="entry name" value="PRK08233.1"/>
    <property type="match status" value="1"/>
</dbReference>
<reference evidence="3" key="1">
    <citation type="journal article" date="2019" name="Int. J. Syst. Evol. Microbiol.">
        <title>The Global Catalogue of Microorganisms (GCM) 10K type strain sequencing project: providing services to taxonomists for standard genome sequencing and annotation.</title>
        <authorList>
            <consortium name="The Broad Institute Genomics Platform"/>
            <consortium name="The Broad Institute Genome Sequencing Center for Infectious Disease"/>
            <person name="Wu L."/>
            <person name="Ma J."/>
        </authorList>
    </citation>
    <scope>NUCLEOTIDE SEQUENCE [LARGE SCALE GENOMIC DNA]</scope>
    <source>
        <strain evidence="3">CCUG 73951</strain>
    </source>
</reference>
<evidence type="ECO:0000313" key="3">
    <source>
        <dbReference type="Proteomes" id="UP001596494"/>
    </source>
</evidence>
<dbReference type="Pfam" id="PF00485">
    <property type="entry name" value="PRK"/>
    <property type="match status" value="1"/>
</dbReference>
<dbReference type="Proteomes" id="UP001596494">
    <property type="component" value="Unassembled WGS sequence"/>
</dbReference>
<dbReference type="InterPro" id="IPR006083">
    <property type="entry name" value="PRK/URK"/>
</dbReference>